<evidence type="ECO:0000259" key="16">
    <source>
        <dbReference type="Pfam" id="PF04815"/>
    </source>
</evidence>
<evidence type="ECO:0000313" key="18">
    <source>
        <dbReference type="EMBL" id="EHY65201.1"/>
    </source>
</evidence>
<dbReference type="SUPFAM" id="SSF81995">
    <property type="entry name" value="beta-sandwich domain of Sec23/24"/>
    <property type="match status" value="1"/>
</dbReference>
<dbReference type="PANTHER" id="PTHR11141">
    <property type="entry name" value="PROTEIN TRANSPORT PROTEIN SEC23"/>
    <property type="match status" value="1"/>
</dbReference>
<dbReference type="InterPro" id="IPR036174">
    <property type="entry name" value="Znf_Sec23_Sec24_sf"/>
</dbReference>
<organism evidence="18">
    <name type="scientific">Nematocida ausubeli (strain ATCC PRA-371 / ERTm2)</name>
    <name type="common">Nematode killer fungus</name>
    <dbReference type="NCBI Taxonomy" id="1913371"/>
    <lineage>
        <taxon>Eukaryota</taxon>
        <taxon>Fungi</taxon>
        <taxon>Fungi incertae sedis</taxon>
        <taxon>Microsporidia</taxon>
        <taxon>Nematocida</taxon>
    </lineage>
</organism>
<evidence type="ECO:0000256" key="9">
    <source>
        <dbReference type="ARBA" id="ARBA00022927"/>
    </source>
</evidence>
<dbReference type="InterPro" id="IPR029006">
    <property type="entry name" value="ADF-H/Gelsolin-like_dom_sf"/>
</dbReference>
<accession>H8ZDH6</accession>
<evidence type="ECO:0000256" key="10">
    <source>
        <dbReference type="ARBA" id="ARBA00023136"/>
    </source>
</evidence>
<dbReference type="InterPro" id="IPR012990">
    <property type="entry name" value="Beta-sandwich_Sec23_24"/>
</dbReference>
<dbReference type="InterPro" id="IPR036175">
    <property type="entry name" value="Sec23/24_helical_dom_sf"/>
</dbReference>
<feature type="domain" description="Sec23/Sec24 trunk" evidence="15">
    <location>
        <begin position="129"/>
        <end position="372"/>
    </location>
</feature>
<keyword evidence="4 12" id="KW-0813">Transport</keyword>
<name>H8ZDH6_NEMA1</name>
<feature type="domain" description="Zinc finger Sec23/Sec24-type" evidence="14">
    <location>
        <begin position="58"/>
        <end position="97"/>
    </location>
</feature>
<proteinExistence type="inferred from homology"/>
<evidence type="ECO:0000256" key="6">
    <source>
        <dbReference type="ARBA" id="ARBA00022824"/>
    </source>
</evidence>
<comment type="subcellular location">
    <subcellularLocation>
        <location evidence="12">Cytoplasm</location>
    </subcellularLocation>
    <subcellularLocation>
        <location evidence="1 12">Cytoplasmic vesicle</location>
        <location evidence="1 12">COPII-coated vesicle membrane</location>
        <topology evidence="1 12">Peripheral membrane protein</topology>
        <orientation evidence="1 12">Cytoplasmic side</orientation>
    </subcellularLocation>
    <subcellularLocation>
        <location evidence="2 12">Endoplasmic reticulum membrane</location>
        <topology evidence="2 12">Peripheral membrane protein</topology>
        <orientation evidence="2 12">Cytoplasmic side</orientation>
    </subcellularLocation>
    <subcellularLocation>
        <location evidence="12">Golgi apparatus membrane</location>
        <topology evidence="12">Peripheral membrane protein</topology>
        <orientation evidence="12">Cytoplasmic side</orientation>
    </subcellularLocation>
</comment>
<dbReference type="Gene3D" id="2.30.30.380">
    <property type="entry name" value="Zn-finger domain of Sec23/24"/>
    <property type="match status" value="1"/>
</dbReference>
<dbReference type="PANTHER" id="PTHR11141:SF0">
    <property type="entry name" value="PROTEIN TRANSPORT PROTEIN SEC23"/>
    <property type="match status" value="1"/>
</dbReference>
<evidence type="ECO:0000256" key="4">
    <source>
        <dbReference type="ARBA" id="ARBA00022448"/>
    </source>
</evidence>
<feature type="domain" description="Sec23/Sec24 beta-sandwich" evidence="17">
    <location>
        <begin position="386"/>
        <end position="473"/>
    </location>
</feature>
<dbReference type="InterPro" id="IPR006896">
    <property type="entry name" value="Sec23/24_trunk_dom"/>
</dbReference>
<keyword evidence="9 12" id="KW-0653">Protein transport</keyword>
<dbReference type="Pfam" id="PF08033">
    <property type="entry name" value="Sec23_BS"/>
    <property type="match status" value="1"/>
</dbReference>
<feature type="domain" description="Sec23/Sec24 helical" evidence="16">
    <location>
        <begin position="487"/>
        <end position="585"/>
    </location>
</feature>
<evidence type="ECO:0000256" key="12">
    <source>
        <dbReference type="RuleBase" id="RU365030"/>
    </source>
</evidence>
<dbReference type="EMBL" id="JH604636">
    <property type="protein sequence ID" value="EHY65201.1"/>
    <property type="molecule type" value="Genomic_DNA"/>
</dbReference>
<dbReference type="InterPro" id="IPR006900">
    <property type="entry name" value="Sec23/24_helical_dom"/>
</dbReference>
<dbReference type="InterPro" id="IPR006895">
    <property type="entry name" value="Znf_Sec23_Sec24"/>
</dbReference>
<dbReference type="GO" id="GO:0005096">
    <property type="term" value="F:GTPase activator activity"/>
    <property type="evidence" value="ECO:0007669"/>
    <property type="project" value="TreeGrafter"/>
</dbReference>
<dbReference type="Pfam" id="PF00626">
    <property type="entry name" value="Gelsolin"/>
    <property type="match status" value="1"/>
</dbReference>
<evidence type="ECO:0000256" key="8">
    <source>
        <dbReference type="ARBA" id="ARBA00022892"/>
    </source>
</evidence>
<comment type="similarity">
    <text evidence="3 12">Belongs to the SEC23/SEC24 family. SEC23 subfamily.</text>
</comment>
<dbReference type="GO" id="GO:0070971">
    <property type="term" value="C:endoplasmic reticulum exit site"/>
    <property type="evidence" value="ECO:0007669"/>
    <property type="project" value="TreeGrafter"/>
</dbReference>
<dbReference type="AlphaFoldDB" id="H8ZDH6"/>
<dbReference type="SUPFAM" id="SSF82754">
    <property type="entry name" value="C-terminal, gelsolin-like domain of Sec23/24"/>
    <property type="match status" value="1"/>
</dbReference>
<dbReference type="SUPFAM" id="SSF53300">
    <property type="entry name" value="vWA-like"/>
    <property type="match status" value="1"/>
</dbReference>
<protein>
    <recommendedName>
        <fullName evidence="12">Protein transport protein SEC23</fullName>
    </recommendedName>
</protein>
<reference evidence="18" key="1">
    <citation type="submission" date="2011-03" db="EMBL/GenBank/DDBJ databases">
        <title>The Genome Sequence of Nematocida sp1 strain ERTm2.</title>
        <authorList>
            <consortium name="The Broad Institute Genome Sequencing Platform"/>
            <consortium name="The Broad Institute Genome Sequencing Center for Infectious Disease"/>
            <person name="Cuomo C."/>
            <person name="Troemel E."/>
            <person name="Young S.K."/>
            <person name="Zeng Q."/>
            <person name="Gargeya S."/>
            <person name="Fitzgerald M."/>
            <person name="Haas B."/>
            <person name="Abouelleil A."/>
            <person name="Alvarado L."/>
            <person name="Arachchi H.M."/>
            <person name="Berlin A."/>
            <person name="Brown A."/>
            <person name="Chapman S.B."/>
            <person name="Chen Z."/>
            <person name="Dunbar C."/>
            <person name="Freedman E."/>
            <person name="Gearin G."/>
            <person name="Gellesch M."/>
            <person name="Goldberg J."/>
            <person name="Griggs A."/>
            <person name="Gujja S."/>
            <person name="Heilman E.R."/>
            <person name="Heiman D."/>
            <person name="Howarth C."/>
            <person name="Larson L."/>
            <person name="Lui A."/>
            <person name="MacDonald P.J.P."/>
            <person name="Mehta T."/>
            <person name="Montmayeur A."/>
            <person name="Murphy C."/>
            <person name="Neiman D."/>
            <person name="Pearson M."/>
            <person name="Priest M."/>
            <person name="Roberts A."/>
            <person name="Saif S."/>
            <person name="Shea T."/>
            <person name="Shenoy N."/>
            <person name="Sisk P."/>
            <person name="Stolte C."/>
            <person name="Sykes S."/>
            <person name="White J."/>
            <person name="Yandava C."/>
            <person name="Wortman J."/>
            <person name="Nusbaum C."/>
            <person name="Birren B."/>
        </authorList>
    </citation>
    <scope>NUCLEOTIDE SEQUENCE</scope>
    <source>
        <strain evidence="18">ERTm2</strain>
    </source>
</reference>
<keyword evidence="5 12" id="KW-0479">Metal-binding</keyword>
<dbReference type="SUPFAM" id="SSF81811">
    <property type="entry name" value="Helical domain of Sec23/24"/>
    <property type="match status" value="1"/>
</dbReference>
<dbReference type="GO" id="GO:0006886">
    <property type="term" value="P:intracellular protein transport"/>
    <property type="evidence" value="ECO:0007669"/>
    <property type="project" value="InterPro"/>
</dbReference>
<evidence type="ECO:0000256" key="7">
    <source>
        <dbReference type="ARBA" id="ARBA00022833"/>
    </source>
</evidence>
<dbReference type="Gene3D" id="3.40.20.10">
    <property type="entry name" value="Severin"/>
    <property type="match status" value="1"/>
</dbReference>
<dbReference type="GO" id="GO:0090110">
    <property type="term" value="P:COPII-coated vesicle cargo loading"/>
    <property type="evidence" value="ECO:0007669"/>
    <property type="project" value="TreeGrafter"/>
</dbReference>
<dbReference type="Pfam" id="PF04810">
    <property type="entry name" value="zf-Sec23_Sec24"/>
    <property type="match status" value="1"/>
</dbReference>
<feature type="domain" description="Gelsolin-like" evidence="13">
    <location>
        <begin position="603"/>
        <end position="687"/>
    </location>
</feature>
<keyword evidence="11 12" id="KW-0968">Cytoplasmic vesicle</keyword>
<gene>
    <name evidence="18" type="ORF">NERG_01647</name>
</gene>
<dbReference type="InterPro" id="IPR007123">
    <property type="entry name" value="Gelsolin-like_dom"/>
</dbReference>
<dbReference type="InterPro" id="IPR036180">
    <property type="entry name" value="Gelsolin-like_dom_sf"/>
</dbReference>
<keyword evidence="10 12" id="KW-0472">Membrane</keyword>
<dbReference type="Proteomes" id="UP000005622">
    <property type="component" value="Unassembled WGS sequence"/>
</dbReference>
<evidence type="ECO:0000259" key="15">
    <source>
        <dbReference type="Pfam" id="PF04811"/>
    </source>
</evidence>
<keyword evidence="7 12" id="KW-0862">Zinc</keyword>
<dbReference type="SUPFAM" id="SSF82919">
    <property type="entry name" value="Zn-finger domain of Sec23/24"/>
    <property type="match status" value="1"/>
</dbReference>
<dbReference type="Pfam" id="PF04811">
    <property type="entry name" value="Sec23_trunk"/>
    <property type="match status" value="1"/>
</dbReference>
<sequence length="729" mass="81582">MEEAIRSVEEKEGIRLTWNTFSNTKAETAKNIIPLVCLYKPMHGYHNNSLLQVGYSAVRCSKPECGSVLSPYSSLDFGAKHWGCIFCGRMNMLPPHYRDITPENLPYELFGDSTTVFYKGNKTAGYKRTYWFVVDACSFDEERHLLLKDGLLTALAGMNDDDHIGIIRYSANIEIISLENLDVRKVHVFPAVEYTTAVLQKAFSPGAGTSSPLFKFTRRKGDCCAYIEQIFKNLQINSFPVPAVERAKRCTGSAIQLASTIIQNTCAEGTGHMIVFTQGPCTYGPGTIAALSLKQSLRIAGKDLSKLFAKESIYETIASSMGAKGHVIDIIAAGIDDFGFAEMRSLIEKTAGTSVFARDFNPYIYKESIKRMFMKDDKGHAMQRVFDARTTAKVTKGYRIKNAIGHGFEQNTDKKQNYVWKQGSLFDRSTSALVFEQIEDAPAGASVHMQICTRFIDSTGEAFERVTTIARAFGNSSNINQIITGFDQEAACVYKAKELSINADNGDGIDVIRQADRCLIRFMQRFCTFEKDSVSSIRVPGTVSFFPEFLFFLRRLPALHTDGLSLDEVAYQRAILLNEDSPSTMCIIRPPLVAFHYTGERYPVELDSRSLKSDVALLVDTFHDVAIWYGENIAAWVKSGIKDDPEYWFFKDMLESLEKEAKAIVDKRLPVPKLTKCDQYSSQERILLCKVNPASSVANSMSGEGQTIVTEDIDFARFYEYLIKLVVAS</sequence>
<dbReference type="GO" id="GO:0005789">
    <property type="term" value="C:endoplasmic reticulum membrane"/>
    <property type="evidence" value="ECO:0007669"/>
    <property type="project" value="UniProtKB-SubCell"/>
</dbReference>
<keyword evidence="12" id="KW-0333">Golgi apparatus</keyword>
<evidence type="ECO:0000256" key="11">
    <source>
        <dbReference type="ARBA" id="ARBA00023329"/>
    </source>
</evidence>
<keyword evidence="12" id="KW-0963">Cytoplasm</keyword>
<dbReference type="Gene3D" id="3.40.50.410">
    <property type="entry name" value="von Willebrand factor, type A domain"/>
    <property type="match status" value="1"/>
</dbReference>
<evidence type="ECO:0000259" key="13">
    <source>
        <dbReference type="Pfam" id="PF00626"/>
    </source>
</evidence>
<dbReference type="Gene3D" id="2.60.40.1670">
    <property type="entry name" value="beta-sandwich domain of Sec23/24"/>
    <property type="match status" value="1"/>
</dbReference>
<dbReference type="STRING" id="944018.H8ZDH6"/>
<evidence type="ECO:0000259" key="17">
    <source>
        <dbReference type="Pfam" id="PF08033"/>
    </source>
</evidence>
<keyword evidence="8 12" id="KW-0931">ER-Golgi transport</keyword>
<dbReference type="HOGENOM" id="CLU_008658_3_0_1"/>
<dbReference type="GO" id="GO:0000139">
    <property type="term" value="C:Golgi membrane"/>
    <property type="evidence" value="ECO:0007669"/>
    <property type="project" value="UniProtKB-SubCell"/>
</dbReference>
<dbReference type="Gene3D" id="1.20.120.730">
    <property type="entry name" value="Sec23/Sec24 helical domain"/>
    <property type="match status" value="1"/>
</dbReference>
<dbReference type="Pfam" id="PF04815">
    <property type="entry name" value="Sec23_helical"/>
    <property type="match status" value="1"/>
</dbReference>
<comment type="function">
    <text evidence="12">Component of the coat protein complex II (COPII) which promotes the formation of transport vesicles from the endoplasmic reticulum (ER). The coat has two main functions, the physical deformation of the endoplasmic reticulum membrane into vesicles and the selection of cargo molecules.</text>
</comment>
<evidence type="ECO:0000256" key="2">
    <source>
        <dbReference type="ARBA" id="ARBA00004397"/>
    </source>
</evidence>
<keyword evidence="6 12" id="KW-0256">Endoplasmic reticulum</keyword>
<evidence type="ECO:0000256" key="1">
    <source>
        <dbReference type="ARBA" id="ARBA00004299"/>
    </source>
</evidence>
<dbReference type="InterPro" id="IPR036465">
    <property type="entry name" value="vWFA_dom_sf"/>
</dbReference>
<evidence type="ECO:0000259" key="14">
    <source>
        <dbReference type="Pfam" id="PF04810"/>
    </source>
</evidence>
<dbReference type="GO" id="GO:0030127">
    <property type="term" value="C:COPII vesicle coat"/>
    <property type="evidence" value="ECO:0007669"/>
    <property type="project" value="InterPro"/>
</dbReference>
<evidence type="ECO:0000256" key="5">
    <source>
        <dbReference type="ARBA" id="ARBA00022723"/>
    </source>
</evidence>
<dbReference type="InterPro" id="IPR037364">
    <property type="entry name" value="Sec23"/>
</dbReference>
<dbReference type="GO" id="GO:0008270">
    <property type="term" value="F:zinc ion binding"/>
    <property type="evidence" value="ECO:0007669"/>
    <property type="project" value="InterPro"/>
</dbReference>
<evidence type="ECO:0000256" key="3">
    <source>
        <dbReference type="ARBA" id="ARBA00009210"/>
    </source>
</evidence>